<dbReference type="EMBL" id="WIWP01000011">
    <property type="protein sequence ID" value="MQT25939.1"/>
    <property type="molecule type" value="Genomic_DNA"/>
</dbReference>
<dbReference type="PANTHER" id="PTHR36153:SF1">
    <property type="entry name" value="TYPE VI SECRETION SYSTEM COMPONENT TSSM1"/>
    <property type="match status" value="1"/>
</dbReference>
<feature type="domain" description="Type VI secretion system IcmF C-terminal" evidence="1">
    <location>
        <begin position="504"/>
        <end position="604"/>
    </location>
</feature>
<evidence type="ECO:0000259" key="2">
    <source>
        <dbReference type="Pfam" id="PF06761"/>
    </source>
</evidence>
<reference evidence="7 8" key="1">
    <citation type="submission" date="2019-10" db="EMBL/GenBank/DDBJ databases">
        <title>Evaluation of single-gene subtyping targets for Pseudomonas.</title>
        <authorList>
            <person name="Reichler S.J."/>
            <person name="Orsi R.H."/>
            <person name="Wiedmann M."/>
            <person name="Martin N.H."/>
            <person name="Murphy S.I."/>
        </authorList>
    </citation>
    <scope>NUCLEOTIDE SEQUENCE</scope>
    <source>
        <strain evidence="4 8">FSL R10-0802</strain>
        <strain evidence="6 7">FSL R10-1984</strain>
        <strain evidence="5">FSL R10-2339</strain>
    </source>
</reference>
<evidence type="ECO:0000259" key="1">
    <source>
        <dbReference type="Pfam" id="PF06744"/>
    </source>
</evidence>
<comment type="caution">
    <text evidence="5">The sequence shown here is derived from an EMBL/GenBank/DDBJ whole genome shotgun (WGS) entry which is preliminary data.</text>
</comment>
<proteinExistence type="predicted"/>
<evidence type="ECO:0000313" key="7">
    <source>
        <dbReference type="Proteomes" id="UP000437970"/>
    </source>
</evidence>
<dbReference type="AlphaFoldDB" id="A0A6A7Z210"/>
<evidence type="ECO:0000313" key="6">
    <source>
        <dbReference type="EMBL" id="MQU29393.1"/>
    </source>
</evidence>
<dbReference type="InterPro" id="IPR009612">
    <property type="entry name" value="IcmF-rel"/>
</dbReference>
<dbReference type="Proteomes" id="UP000437970">
    <property type="component" value="Unassembled WGS sequence"/>
</dbReference>
<dbReference type="InterPro" id="IPR048677">
    <property type="entry name" value="TssM1_hel"/>
</dbReference>
<evidence type="ECO:0000259" key="3">
    <source>
        <dbReference type="Pfam" id="PF21070"/>
    </source>
</evidence>
<dbReference type="Pfam" id="PF06744">
    <property type="entry name" value="IcmF_C"/>
    <property type="match status" value="1"/>
</dbReference>
<evidence type="ECO:0000313" key="5">
    <source>
        <dbReference type="EMBL" id="MQT81885.1"/>
    </source>
</evidence>
<dbReference type="Pfam" id="PF06761">
    <property type="entry name" value="IcmF-related"/>
    <property type="match status" value="1"/>
</dbReference>
<gene>
    <name evidence="5" type="ORF">GHN86_17725</name>
    <name evidence="4" type="ORF">GHN94_08860</name>
    <name evidence="6" type="ORF">GHO29_23315</name>
</gene>
<dbReference type="InterPro" id="IPR010623">
    <property type="entry name" value="IcmF_C"/>
</dbReference>
<feature type="non-terminal residue" evidence="5">
    <location>
        <position position="1"/>
    </location>
</feature>
<dbReference type="RefSeq" id="WP_323369585.1">
    <property type="nucleotide sequence ID" value="NZ_WIVW01000064.1"/>
</dbReference>
<evidence type="ECO:0000313" key="4">
    <source>
        <dbReference type="EMBL" id="MQT25939.1"/>
    </source>
</evidence>
<feature type="domain" description="IcmF-related" evidence="2">
    <location>
        <begin position="5"/>
        <end position="241"/>
    </location>
</feature>
<dbReference type="PANTHER" id="PTHR36153">
    <property type="entry name" value="INNER MEMBRANE PROTEIN-RELATED"/>
    <property type="match status" value="1"/>
</dbReference>
<dbReference type="InterPro" id="IPR053156">
    <property type="entry name" value="T6SS_TssM-like"/>
</dbReference>
<dbReference type="Proteomes" id="UP000713985">
    <property type="component" value="Unassembled WGS sequence"/>
</dbReference>
<dbReference type="Pfam" id="PF21070">
    <property type="entry name" value="IcmF_helical"/>
    <property type="match status" value="1"/>
</dbReference>
<organism evidence="5">
    <name type="scientific">Pseudomonas helleri</name>
    <dbReference type="NCBI Taxonomy" id="1608996"/>
    <lineage>
        <taxon>Bacteria</taxon>
        <taxon>Pseudomonadati</taxon>
        <taxon>Pseudomonadota</taxon>
        <taxon>Gammaproteobacteria</taxon>
        <taxon>Pseudomonadales</taxon>
        <taxon>Pseudomonadaceae</taxon>
        <taxon>Pseudomonas</taxon>
    </lineage>
</organism>
<evidence type="ECO:0000313" key="8">
    <source>
        <dbReference type="Proteomes" id="UP000713985"/>
    </source>
</evidence>
<feature type="domain" description="Type VI secretion system component TssM1 helical" evidence="3">
    <location>
        <begin position="389"/>
        <end position="492"/>
    </location>
</feature>
<sequence length="630" mass="70263">ANRARGAYDLLKAYLMMARPEKADAAFLANVLGNAEPLRAGFSPGLWQGLSPNLWQFYGEQLAAHPEWRIEADPVLVAQARQVLLGQLGQRNAEANLYQKVLDAAAIHYPAMSLQQMVGDTEAHALFTTDYGVAGVFTRQAWEGHVREAIDEIAEARREEIDWVLSDKPGDIEADLTPDVLRERLTERYFQDYSNAWLEFLNSLRWQQANSLADVIDQLTMMSDVRQSPLIALMNTLAYQGQAGTRNQALADSLVKSAQKLMAKDKVPQIEQPLPGSSSPLDKTFGPLLALLGKDPEGKGDNDGLSLQAFLNRVTRVRLKLQHVSNAPDPQEMTQALAQTVFQGKSIDLTDTQSYGSLLAASLGAEWGVVGQTLFVQPLEQAWQRVLQPSAAGLNKQWQRAIVSDWQQAFASRYPFAITASDASLPMLGQMIRSDSGRIEQFLQRQLSGVLRKEGSRWVADPRYGQGLRLNPQFLDAINQLSHLADVLYTDGGMGLSFELQGKAASNVVQTTFILNGERHHYFNQREKWQRFNWPGRSNHPGASLSWTSIHTGERLFGDFQGTWGLIRLLEKSQITPLDDADSRYRMIIKAPDGLDLTWYLRTELGAGPMALLKLRNFTLPSQIFLSKGM</sequence>
<protein>
    <submittedName>
        <fullName evidence="5">Type VI secretion protein VasK</fullName>
    </submittedName>
</protein>
<accession>A0A6A7Z210</accession>
<dbReference type="EMBL" id="WIVW01000064">
    <property type="protein sequence ID" value="MQU29393.1"/>
    <property type="molecule type" value="Genomic_DNA"/>
</dbReference>
<name>A0A6A7Z210_9PSED</name>
<keyword evidence="8" id="KW-1185">Reference proteome</keyword>
<dbReference type="EMBL" id="WIWC01000034">
    <property type="protein sequence ID" value="MQT81885.1"/>
    <property type="molecule type" value="Genomic_DNA"/>
</dbReference>